<dbReference type="PROSITE" id="PS51257">
    <property type="entry name" value="PROKAR_LIPOPROTEIN"/>
    <property type="match status" value="1"/>
</dbReference>
<accession>A0A3A5MXG3</accession>
<dbReference type="Proteomes" id="UP000272015">
    <property type="component" value="Unassembled WGS sequence"/>
</dbReference>
<dbReference type="EMBL" id="QZVS01000022">
    <property type="protein sequence ID" value="RJT92439.1"/>
    <property type="molecule type" value="Genomic_DNA"/>
</dbReference>
<evidence type="ECO:0000313" key="2">
    <source>
        <dbReference type="EMBL" id="RJT92439.1"/>
    </source>
</evidence>
<proteinExistence type="predicted"/>
<gene>
    <name evidence="2" type="ORF">D6T64_00305</name>
</gene>
<dbReference type="InterPro" id="IPR023286">
    <property type="entry name" value="ABATE_dom_sf"/>
</dbReference>
<dbReference type="Gene3D" id="1.10.3300.10">
    <property type="entry name" value="Jann2411-like domain"/>
    <property type="match status" value="1"/>
</dbReference>
<dbReference type="InterPro" id="IPR021005">
    <property type="entry name" value="Znf_CGNR"/>
</dbReference>
<protein>
    <submittedName>
        <fullName evidence="2">Zf-CGNR multi-domain protein</fullName>
    </submittedName>
</protein>
<sequence length="198" mass="21645">MTSRSDTGVWLTPSDGRRWRFYPGALSLAFGCTGDFGYNVDAWETLRKPTDLNLWLSERFGPVLHPSDDADFGGAKQLRAAITSTARRAASGQILDPADIDTINLWASRPSVPQYLPGGTHGPVPPTPSQMLATIAHDAIQAFATTAGMVRECAAEDCHLIFLDTSRPQSRRWCSMSRCGGRAKARAHYARHLTGERS</sequence>
<dbReference type="AlphaFoldDB" id="A0A3A5MXG3"/>
<feature type="domain" description="Zinc finger CGNR" evidence="1">
    <location>
        <begin position="150"/>
        <end position="192"/>
    </location>
</feature>
<dbReference type="RefSeq" id="WP_119970323.1">
    <property type="nucleotide sequence ID" value="NZ_JBHSQA010000020.1"/>
</dbReference>
<evidence type="ECO:0000259" key="1">
    <source>
        <dbReference type="Pfam" id="PF11706"/>
    </source>
</evidence>
<organism evidence="2 3">
    <name type="scientific">Cryobacterium melibiosiphilum</name>
    <dbReference type="NCBI Taxonomy" id="995039"/>
    <lineage>
        <taxon>Bacteria</taxon>
        <taxon>Bacillati</taxon>
        <taxon>Actinomycetota</taxon>
        <taxon>Actinomycetes</taxon>
        <taxon>Micrococcales</taxon>
        <taxon>Microbacteriaceae</taxon>
        <taxon>Cryobacterium</taxon>
    </lineage>
</organism>
<name>A0A3A5MXG3_9MICO</name>
<dbReference type="PANTHER" id="PTHR35525:SF3">
    <property type="entry name" value="BLL6575 PROTEIN"/>
    <property type="match status" value="1"/>
</dbReference>
<evidence type="ECO:0000313" key="3">
    <source>
        <dbReference type="Proteomes" id="UP000272015"/>
    </source>
</evidence>
<dbReference type="PANTHER" id="PTHR35525">
    <property type="entry name" value="BLL6575 PROTEIN"/>
    <property type="match status" value="1"/>
</dbReference>
<dbReference type="Pfam" id="PF07336">
    <property type="entry name" value="ABATE"/>
    <property type="match status" value="1"/>
</dbReference>
<dbReference type="Pfam" id="PF11706">
    <property type="entry name" value="zf-CGNR"/>
    <property type="match status" value="1"/>
</dbReference>
<dbReference type="SUPFAM" id="SSF160904">
    <property type="entry name" value="Jann2411-like"/>
    <property type="match status" value="1"/>
</dbReference>
<dbReference type="OrthoDB" id="123307at2"/>
<keyword evidence="3" id="KW-1185">Reference proteome</keyword>
<comment type="caution">
    <text evidence="2">The sequence shown here is derived from an EMBL/GenBank/DDBJ whole genome shotgun (WGS) entry which is preliminary data.</text>
</comment>
<reference evidence="2 3" key="1">
    <citation type="submission" date="2018-09" db="EMBL/GenBank/DDBJ databases">
        <title>Novel species of Cryobacterium.</title>
        <authorList>
            <person name="Liu Q."/>
            <person name="Xin Y.-H."/>
        </authorList>
    </citation>
    <scope>NUCLEOTIDE SEQUENCE [LARGE SCALE GENOMIC DNA]</scope>
    <source>
        <strain evidence="2 3">Hh39</strain>
    </source>
</reference>
<dbReference type="InterPro" id="IPR010852">
    <property type="entry name" value="ABATE"/>
</dbReference>